<feature type="chain" id="PRO_5039055937" description="LPXTG-motif cell wall anchor domain-containing protein" evidence="2">
    <location>
        <begin position="18"/>
        <end position="202"/>
    </location>
</feature>
<keyword evidence="4" id="KW-1185">Reference proteome</keyword>
<dbReference type="AlphaFoldDB" id="A0A5B2XHF2"/>
<reference evidence="3 4" key="2">
    <citation type="submission" date="2019-09" db="EMBL/GenBank/DDBJ databases">
        <authorList>
            <person name="Jin C."/>
        </authorList>
    </citation>
    <scope>NUCLEOTIDE SEQUENCE [LARGE SCALE GENOMIC DNA]</scope>
    <source>
        <strain evidence="3 4">AN110305</strain>
    </source>
</reference>
<evidence type="ECO:0008006" key="5">
    <source>
        <dbReference type="Google" id="ProtNLM"/>
    </source>
</evidence>
<comment type="caution">
    <text evidence="3">The sequence shown here is derived from an EMBL/GenBank/DDBJ whole genome shotgun (WGS) entry which is preliminary data.</text>
</comment>
<sequence>MSIARATRAVVAVGVFAAVAAFGATPAASASGRPVELRASANPVADLYPGGRGASQFSVDNPNPFPVRLLSVSFGSVTSSDPAGCPADLVRMVDRPLPADSVVGAGERARTYAVPAAFTLSADAPNACQGKTFLVATRVRAIAVDDAGRSPSGDQPGPDAQELAWTGAAIALPIACGATLLAGGWLLLLFGRRRRARTTPRG</sequence>
<dbReference type="EMBL" id="VUOB01000021">
    <property type="protein sequence ID" value="KAA2262604.1"/>
    <property type="molecule type" value="Genomic_DNA"/>
</dbReference>
<accession>A0A5B2XHF2</accession>
<reference evidence="3 4" key="1">
    <citation type="submission" date="2019-09" db="EMBL/GenBank/DDBJ databases">
        <title>Goodfellowia gen. nov., a new genus of the Pseudonocardineae related to Actinoalloteichus, containing Goodfellowia coeruleoviolacea gen. nov., comb. nov. gen. nov., comb. nov.</title>
        <authorList>
            <person name="Labeda D."/>
        </authorList>
    </citation>
    <scope>NUCLEOTIDE SEQUENCE [LARGE SCALE GENOMIC DNA]</scope>
    <source>
        <strain evidence="3 4">AN110305</strain>
    </source>
</reference>
<evidence type="ECO:0000313" key="3">
    <source>
        <dbReference type="EMBL" id="KAA2262604.1"/>
    </source>
</evidence>
<evidence type="ECO:0000313" key="4">
    <source>
        <dbReference type="Proteomes" id="UP000323454"/>
    </source>
</evidence>
<keyword evidence="1" id="KW-0812">Transmembrane</keyword>
<protein>
    <recommendedName>
        <fullName evidence="5">LPXTG-motif cell wall anchor domain-containing protein</fullName>
    </recommendedName>
</protein>
<name>A0A5B2XHF2_9PSEU</name>
<feature type="signal peptide" evidence="2">
    <location>
        <begin position="1"/>
        <end position="17"/>
    </location>
</feature>
<keyword evidence="2" id="KW-0732">Signal</keyword>
<keyword evidence="1" id="KW-1133">Transmembrane helix</keyword>
<feature type="transmembrane region" description="Helical" evidence="1">
    <location>
        <begin position="163"/>
        <end position="191"/>
    </location>
</feature>
<organism evidence="3 4">
    <name type="scientific">Solihabitans fulvus</name>
    <dbReference type="NCBI Taxonomy" id="1892852"/>
    <lineage>
        <taxon>Bacteria</taxon>
        <taxon>Bacillati</taxon>
        <taxon>Actinomycetota</taxon>
        <taxon>Actinomycetes</taxon>
        <taxon>Pseudonocardiales</taxon>
        <taxon>Pseudonocardiaceae</taxon>
        <taxon>Solihabitans</taxon>
    </lineage>
</organism>
<evidence type="ECO:0000256" key="1">
    <source>
        <dbReference type="SAM" id="Phobius"/>
    </source>
</evidence>
<proteinExistence type="predicted"/>
<gene>
    <name evidence="3" type="ORF">F0L68_11920</name>
</gene>
<dbReference type="RefSeq" id="WP_149849583.1">
    <property type="nucleotide sequence ID" value="NZ_VUOB01000021.1"/>
</dbReference>
<dbReference type="Proteomes" id="UP000323454">
    <property type="component" value="Unassembled WGS sequence"/>
</dbReference>
<evidence type="ECO:0000256" key="2">
    <source>
        <dbReference type="SAM" id="SignalP"/>
    </source>
</evidence>
<dbReference type="OrthoDB" id="3637162at2"/>
<keyword evidence="1" id="KW-0472">Membrane</keyword>